<keyword evidence="3" id="KW-1185">Reference proteome</keyword>
<feature type="domain" description="NmrA-like" evidence="1">
    <location>
        <begin position="1"/>
        <end position="279"/>
    </location>
</feature>
<organism evidence="2 3">
    <name type="scientific">Secundilactobacillus similis DSM 23365 = JCM 2765</name>
    <dbReference type="NCBI Taxonomy" id="1423804"/>
    <lineage>
        <taxon>Bacteria</taxon>
        <taxon>Bacillati</taxon>
        <taxon>Bacillota</taxon>
        <taxon>Bacilli</taxon>
        <taxon>Lactobacillales</taxon>
        <taxon>Lactobacillaceae</taxon>
        <taxon>Secundilactobacillus</taxon>
    </lineage>
</organism>
<evidence type="ECO:0000313" key="2">
    <source>
        <dbReference type="EMBL" id="KRN21378.1"/>
    </source>
</evidence>
<dbReference type="STRING" id="1423804.FD14_GL001120"/>
<accession>A0A0R2EYB7</accession>
<dbReference type="InterPro" id="IPR036291">
    <property type="entry name" value="NAD(P)-bd_dom_sf"/>
</dbReference>
<dbReference type="InterPro" id="IPR008030">
    <property type="entry name" value="NmrA-like"/>
</dbReference>
<protein>
    <submittedName>
        <fullName evidence="2">NmrA family protein</fullName>
    </submittedName>
</protein>
<dbReference type="SUPFAM" id="SSF51735">
    <property type="entry name" value="NAD(P)-binding Rossmann-fold domains"/>
    <property type="match status" value="1"/>
</dbReference>
<dbReference type="InterPro" id="IPR051604">
    <property type="entry name" value="Ergot_Alk_Oxidoreductase"/>
</dbReference>
<dbReference type="Gene3D" id="3.40.50.720">
    <property type="entry name" value="NAD(P)-binding Rossmann-like Domain"/>
    <property type="match status" value="1"/>
</dbReference>
<dbReference type="AlphaFoldDB" id="A0A0R2EYB7"/>
<dbReference type="Pfam" id="PF05368">
    <property type="entry name" value="NmrA"/>
    <property type="match status" value="1"/>
</dbReference>
<dbReference type="EMBL" id="AYZM01000117">
    <property type="protein sequence ID" value="KRN21378.1"/>
    <property type="molecule type" value="Genomic_DNA"/>
</dbReference>
<name>A0A0R2EYB7_9LACO</name>
<comment type="caution">
    <text evidence="2">The sequence shown here is derived from an EMBL/GenBank/DDBJ whole genome shotgun (WGS) entry which is preliminary data.</text>
</comment>
<gene>
    <name evidence="2" type="ORF">FD14_GL001120</name>
</gene>
<evidence type="ECO:0000259" key="1">
    <source>
        <dbReference type="Pfam" id="PF05368"/>
    </source>
</evidence>
<dbReference type="PATRIC" id="fig|1423804.4.peg.1202"/>
<evidence type="ECO:0000313" key="3">
    <source>
        <dbReference type="Proteomes" id="UP000051442"/>
    </source>
</evidence>
<dbReference type="PANTHER" id="PTHR43162:SF1">
    <property type="entry name" value="PRESTALK A DIFFERENTIATION PROTEIN A"/>
    <property type="match status" value="1"/>
</dbReference>
<reference evidence="2 3" key="1">
    <citation type="journal article" date="2015" name="Genome Announc.">
        <title>Expanding the biotechnology potential of lactobacilli through comparative genomics of 213 strains and associated genera.</title>
        <authorList>
            <person name="Sun Z."/>
            <person name="Harris H.M."/>
            <person name="McCann A."/>
            <person name="Guo C."/>
            <person name="Argimon S."/>
            <person name="Zhang W."/>
            <person name="Yang X."/>
            <person name="Jeffery I.B."/>
            <person name="Cooney J.C."/>
            <person name="Kagawa T.F."/>
            <person name="Liu W."/>
            <person name="Song Y."/>
            <person name="Salvetti E."/>
            <person name="Wrobel A."/>
            <person name="Rasinkangas P."/>
            <person name="Parkhill J."/>
            <person name="Rea M.C."/>
            <person name="O'Sullivan O."/>
            <person name="Ritari J."/>
            <person name="Douillard F.P."/>
            <person name="Paul Ross R."/>
            <person name="Yang R."/>
            <person name="Briner A.E."/>
            <person name="Felis G.E."/>
            <person name="de Vos W.M."/>
            <person name="Barrangou R."/>
            <person name="Klaenhammer T.R."/>
            <person name="Caufield P.W."/>
            <person name="Cui Y."/>
            <person name="Zhang H."/>
            <person name="O'Toole P.W."/>
        </authorList>
    </citation>
    <scope>NUCLEOTIDE SEQUENCE [LARGE SCALE GENOMIC DNA]</scope>
    <source>
        <strain evidence="2 3">DSM 23365</strain>
    </source>
</reference>
<proteinExistence type="predicted"/>
<dbReference type="PANTHER" id="PTHR43162">
    <property type="match status" value="1"/>
</dbReference>
<sequence length="285" mass="31555">MKKMIVVTSAAGHTGSIIVDALVKRGLPVIATDLNPTVKQLPGIERAIVGDLTQLDVQLEIISAADILIYIPPLFSSEEALIGNSLIDLAAEAKLQQFIFMSVTHPILSSLLQHTAKRDVEEHLIYTGMRTQLPYTILQPMHYMHNFDPLAVKRSGKYRIFYSLDGAVAYVDPIDVAEVVLNVLAEPAKHNKATYELVGTAPYTPKELVTRFNAVTGEHAVAEYVPVEQFLDDIGAQDLYFRTGFKHLADSYSQWGLDGNVTVLTMLLGRDPTTFEDYLVRTLAK</sequence>
<dbReference type="Proteomes" id="UP000051442">
    <property type="component" value="Unassembled WGS sequence"/>
</dbReference>